<gene>
    <name evidence="1" type="ORF">Vbra_6895</name>
</gene>
<keyword evidence="2" id="KW-1185">Reference proteome</keyword>
<evidence type="ECO:0000313" key="1">
    <source>
        <dbReference type="EMBL" id="CEL92617.1"/>
    </source>
</evidence>
<dbReference type="InParanoid" id="A0A0G4EBG9"/>
<accession>A0A0G4EBG9</accession>
<organism evidence="1 2">
    <name type="scientific">Vitrella brassicaformis (strain CCMP3155)</name>
    <dbReference type="NCBI Taxonomy" id="1169540"/>
    <lineage>
        <taxon>Eukaryota</taxon>
        <taxon>Sar</taxon>
        <taxon>Alveolata</taxon>
        <taxon>Colpodellida</taxon>
        <taxon>Vitrellaceae</taxon>
        <taxon>Vitrella</taxon>
    </lineage>
</organism>
<dbReference type="Proteomes" id="UP000041254">
    <property type="component" value="Unassembled WGS sequence"/>
</dbReference>
<evidence type="ECO:0000313" key="2">
    <source>
        <dbReference type="Proteomes" id="UP000041254"/>
    </source>
</evidence>
<dbReference type="VEuPathDB" id="CryptoDB:Vbra_6895"/>
<protein>
    <submittedName>
        <fullName evidence="1">Uncharacterized protein</fullName>
    </submittedName>
</protein>
<dbReference type="EMBL" id="CDMY01000091">
    <property type="protein sequence ID" value="CEL92617.1"/>
    <property type="molecule type" value="Genomic_DNA"/>
</dbReference>
<proteinExistence type="predicted"/>
<sequence length="204" mass="22396">MAKTRHKNMKKEGGRVMLDTTFQQLSRVQLQLEGNAGAKLGGNGYGRQYVDTAGRAIGNYAEATSGGQSTFSWLPQGSPLYVKLPADHLPDFNPSELIGDGFDGLPCVVRYYTFGHRECQRVLRAAKHMGSGRIEVRYGLSNPAVEGNVCSTLFVRVRGRDLLAFLRETYATVNGEGGGSGVVNVEIAKAHNWPVQSHRRWGQR</sequence>
<reference evidence="1 2" key="1">
    <citation type="submission" date="2014-11" db="EMBL/GenBank/DDBJ databases">
        <authorList>
            <person name="Zhu J."/>
            <person name="Qi W."/>
            <person name="Song R."/>
        </authorList>
    </citation>
    <scope>NUCLEOTIDE SEQUENCE [LARGE SCALE GENOMIC DNA]</scope>
</reference>
<name>A0A0G4EBG9_VITBC</name>
<dbReference type="AlphaFoldDB" id="A0A0G4EBG9"/>